<sequence length="254" mass="28212">MILSLLLLLLLAFVVSFHFFGLKPSTNSIELNLPPSPPRFPITGNLHQLLGTATLPHGSLQALSKKYGPLMYMHLGYSPTLVVSSAEIAREIIKNHDIVFSNRPKTTAANVFLYGCQDIGFSPYGEYWRQARKTCVLGLLNVILTVSNNIVSRSVLGRRAEEETAGKCNKFGELSRRILVQFVSFSFGDMLPYLGWLDVVTGLIGRLTASSREVDVLFDQVIEKHRISGSDDDHPNRKDLVHVYSNFKGMACLG</sequence>
<evidence type="ECO:0000256" key="2">
    <source>
        <dbReference type="ARBA" id="ARBA00022723"/>
    </source>
</evidence>
<keyword evidence="3" id="KW-0408">Iron</keyword>
<dbReference type="EMBL" id="KK784892">
    <property type="protein sequence ID" value="KDO69458.1"/>
    <property type="molecule type" value="Genomic_DNA"/>
</dbReference>
<dbReference type="Proteomes" id="UP000027120">
    <property type="component" value="Unassembled WGS sequence"/>
</dbReference>
<dbReference type="InterPro" id="IPR001128">
    <property type="entry name" value="Cyt_P450"/>
</dbReference>
<feature type="signal peptide" evidence="4">
    <location>
        <begin position="1"/>
        <end position="16"/>
    </location>
</feature>
<evidence type="ECO:0008006" key="7">
    <source>
        <dbReference type="Google" id="ProtNLM"/>
    </source>
</evidence>
<dbReference type="Pfam" id="PF00067">
    <property type="entry name" value="p450"/>
    <property type="match status" value="1"/>
</dbReference>
<dbReference type="SUPFAM" id="SSF48264">
    <property type="entry name" value="Cytochrome P450"/>
    <property type="match status" value="1"/>
</dbReference>
<dbReference type="SMR" id="A0A067FQ07"/>
<dbReference type="PANTHER" id="PTHR47955:SF15">
    <property type="entry name" value="CYTOCHROME P450 71A2-LIKE"/>
    <property type="match status" value="1"/>
</dbReference>
<organism evidence="5 6">
    <name type="scientific">Citrus sinensis</name>
    <name type="common">Sweet orange</name>
    <name type="synonym">Citrus aurantium var. sinensis</name>
    <dbReference type="NCBI Taxonomy" id="2711"/>
    <lineage>
        <taxon>Eukaryota</taxon>
        <taxon>Viridiplantae</taxon>
        <taxon>Streptophyta</taxon>
        <taxon>Embryophyta</taxon>
        <taxon>Tracheophyta</taxon>
        <taxon>Spermatophyta</taxon>
        <taxon>Magnoliopsida</taxon>
        <taxon>eudicotyledons</taxon>
        <taxon>Gunneridae</taxon>
        <taxon>Pentapetalae</taxon>
        <taxon>rosids</taxon>
        <taxon>malvids</taxon>
        <taxon>Sapindales</taxon>
        <taxon>Rutaceae</taxon>
        <taxon>Aurantioideae</taxon>
        <taxon>Citrus</taxon>
    </lineage>
</organism>
<keyword evidence="4" id="KW-0732">Signal</keyword>
<keyword evidence="6" id="KW-1185">Reference proteome</keyword>
<evidence type="ECO:0000256" key="4">
    <source>
        <dbReference type="SAM" id="SignalP"/>
    </source>
</evidence>
<evidence type="ECO:0000313" key="5">
    <source>
        <dbReference type="EMBL" id="KDO69458.1"/>
    </source>
</evidence>
<reference evidence="5 6" key="1">
    <citation type="submission" date="2014-04" db="EMBL/GenBank/DDBJ databases">
        <authorList>
            <consortium name="International Citrus Genome Consortium"/>
            <person name="Gmitter F."/>
            <person name="Chen C."/>
            <person name="Farmerie W."/>
            <person name="Harkins T."/>
            <person name="Desany B."/>
            <person name="Mohiuddin M."/>
            <person name="Kodira C."/>
            <person name="Borodovsky M."/>
            <person name="Lomsadze A."/>
            <person name="Burns P."/>
            <person name="Jenkins J."/>
            <person name="Prochnik S."/>
            <person name="Shu S."/>
            <person name="Chapman J."/>
            <person name="Pitluck S."/>
            <person name="Schmutz J."/>
            <person name="Rokhsar D."/>
        </authorList>
    </citation>
    <scope>NUCLEOTIDE SEQUENCE</scope>
</reference>
<name>A0A067FQ07_CITSI</name>
<dbReference type="GO" id="GO:0020037">
    <property type="term" value="F:heme binding"/>
    <property type="evidence" value="ECO:0007669"/>
    <property type="project" value="InterPro"/>
</dbReference>
<evidence type="ECO:0000256" key="1">
    <source>
        <dbReference type="ARBA" id="ARBA00010617"/>
    </source>
</evidence>
<evidence type="ECO:0000256" key="3">
    <source>
        <dbReference type="ARBA" id="ARBA00023004"/>
    </source>
</evidence>
<feature type="chain" id="PRO_5001637306" description="Cytochrome P450" evidence="4">
    <location>
        <begin position="17"/>
        <end position="254"/>
    </location>
</feature>
<dbReference type="InterPro" id="IPR002401">
    <property type="entry name" value="Cyt_P450_E_grp-I"/>
</dbReference>
<dbReference type="AlphaFoldDB" id="A0A067FQ07"/>
<dbReference type="GO" id="GO:0005506">
    <property type="term" value="F:iron ion binding"/>
    <property type="evidence" value="ECO:0007669"/>
    <property type="project" value="InterPro"/>
</dbReference>
<dbReference type="GO" id="GO:0004497">
    <property type="term" value="F:monooxygenase activity"/>
    <property type="evidence" value="ECO:0007669"/>
    <property type="project" value="InterPro"/>
</dbReference>
<comment type="similarity">
    <text evidence="1">Belongs to the cytochrome P450 family.</text>
</comment>
<dbReference type="InterPro" id="IPR036396">
    <property type="entry name" value="Cyt_P450_sf"/>
</dbReference>
<dbReference type="GO" id="GO:0016705">
    <property type="term" value="F:oxidoreductase activity, acting on paired donors, with incorporation or reduction of molecular oxygen"/>
    <property type="evidence" value="ECO:0007669"/>
    <property type="project" value="InterPro"/>
</dbReference>
<gene>
    <name evidence="5" type="ORF">CISIN_1g037570mg</name>
</gene>
<proteinExistence type="inferred from homology"/>
<dbReference type="PANTHER" id="PTHR47955">
    <property type="entry name" value="CYTOCHROME P450 FAMILY 71 PROTEIN"/>
    <property type="match status" value="1"/>
</dbReference>
<evidence type="ECO:0000313" key="6">
    <source>
        <dbReference type="Proteomes" id="UP000027120"/>
    </source>
</evidence>
<dbReference type="PRINTS" id="PR00463">
    <property type="entry name" value="EP450I"/>
</dbReference>
<accession>A0A067FQ07</accession>
<protein>
    <recommendedName>
        <fullName evidence="7">Cytochrome P450</fullName>
    </recommendedName>
</protein>
<dbReference type="Gene3D" id="1.10.630.10">
    <property type="entry name" value="Cytochrome P450"/>
    <property type="match status" value="1"/>
</dbReference>
<keyword evidence="2" id="KW-0479">Metal-binding</keyword>